<evidence type="ECO:0000256" key="3">
    <source>
        <dbReference type="ARBA" id="ARBA00012220"/>
    </source>
</evidence>
<dbReference type="SUPFAM" id="SSF55931">
    <property type="entry name" value="Glutamine synthetase/guanido kinase"/>
    <property type="match status" value="1"/>
</dbReference>
<evidence type="ECO:0000256" key="8">
    <source>
        <dbReference type="ARBA" id="ARBA00030585"/>
    </source>
</evidence>
<dbReference type="Gene3D" id="1.10.8.960">
    <property type="match status" value="1"/>
</dbReference>
<dbReference type="Gene3D" id="3.30.590.50">
    <property type="match status" value="2"/>
</dbReference>
<evidence type="ECO:0000313" key="12">
    <source>
        <dbReference type="EMBL" id="KAF4314302.1"/>
    </source>
</evidence>
<keyword evidence="7 10" id="KW-0067">ATP-binding</keyword>
<evidence type="ECO:0000256" key="10">
    <source>
        <dbReference type="RuleBase" id="RU367135"/>
    </source>
</evidence>
<evidence type="ECO:0000256" key="7">
    <source>
        <dbReference type="ARBA" id="ARBA00022840"/>
    </source>
</evidence>
<evidence type="ECO:0000256" key="4">
    <source>
        <dbReference type="ARBA" id="ARBA00022598"/>
    </source>
</evidence>
<dbReference type="UniPathway" id="UPA00142">
    <property type="reaction ID" value="UER00209"/>
</dbReference>
<sequence length="499" mass="54731">MAARRSAITACLGPNALPFTITTFPLLGIQSDVSASLTVSAALLVASSHYRAAQHNITTRRWGAIPPITVPLFIDRNTFTSSLPSFIAPSATGNRANITFNSDEMLLGATQCCIQCTIQAPSAEAALRLHDALSPLGPVMLALSAATPIYRGYLADTDVRWNTLGQLVDDRTKDERRKQGKFGGRYGASEAYLTDMQPNDGLESEGLQVDENVVRRLVEGGLGDGVARYYAGVLGRPLLVCPRVFMGTLRSSSGGKGEKIKEERGALGEEEQVDPNVPPNVNLQLMHNGFFPHVKLKHPTGKGEGWRVEFRPMEVQLSDFENAAYVMFVVLVARAMERFGVNYRVPLARVWENFDRAHPRDAVRWQRFWWAVENDGAGGRKSPEGLMNGVGGKQNVALLTVDEIINGCQSFRGIMALVRDYIKEEGFASKEREQLQPYLDLVSGRASGRLCTAARFIRDFVVQSPEYAGDSQISEDICFDLLQKIKGIMGGERDGGLFG</sequence>
<keyword evidence="13" id="KW-1185">Reference proteome</keyword>
<dbReference type="EC" id="6.3.2.2" evidence="3 10"/>
<dbReference type="PANTHER" id="PTHR11164:SF0">
    <property type="entry name" value="GLUTAMATE--CYSTEINE LIGASE CATALYTIC SUBUNIT"/>
    <property type="match status" value="1"/>
</dbReference>
<dbReference type="Pfam" id="PF03074">
    <property type="entry name" value="GCS"/>
    <property type="match status" value="2"/>
</dbReference>
<comment type="similarity">
    <text evidence="2 10">Belongs to the glutamate--cysteine ligase type 3 family.</text>
</comment>
<comment type="pathway">
    <text evidence="1 10">Sulfur metabolism; glutathione biosynthesis; glutathione from L-cysteine and L-glutamate: step 1/2.</text>
</comment>
<dbReference type="InterPro" id="IPR014746">
    <property type="entry name" value="Gln_synth/guanido_kin_cat_dom"/>
</dbReference>
<comment type="caution">
    <text evidence="12">The sequence shown here is derived from an EMBL/GenBank/DDBJ whole genome shotgun (WGS) entry which is preliminary data.</text>
</comment>
<dbReference type="EMBL" id="WWBZ02000001">
    <property type="protein sequence ID" value="KAF4314302.1"/>
    <property type="molecule type" value="Genomic_DNA"/>
</dbReference>
<dbReference type="PANTHER" id="PTHR11164">
    <property type="entry name" value="GLUTAMATE CYSTEINE LIGASE"/>
    <property type="match status" value="1"/>
</dbReference>
<dbReference type="Proteomes" id="UP000572817">
    <property type="component" value="Unassembled WGS sequence"/>
</dbReference>
<evidence type="ECO:0000256" key="6">
    <source>
        <dbReference type="ARBA" id="ARBA00022741"/>
    </source>
</evidence>
<feature type="region of interest" description="Disordered" evidence="11">
    <location>
        <begin position="252"/>
        <end position="275"/>
    </location>
</feature>
<name>A0A8H4J9Q9_9PEZI</name>
<reference evidence="12" key="1">
    <citation type="submission" date="2020-04" db="EMBL/GenBank/DDBJ databases">
        <title>Genome Assembly and Annotation of Botryosphaeria dothidea sdau 11-99, a Latent Pathogen of Apple Fruit Ring Rot in China.</title>
        <authorList>
            <person name="Yu C."/>
            <person name="Diao Y."/>
            <person name="Lu Q."/>
            <person name="Zhao J."/>
            <person name="Cui S."/>
            <person name="Peng C."/>
            <person name="He B."/>
            <person name="Liu H."/>
        </authorList>
    </citation>
    <scope>NUCLEOTIDE SEQUENCE [LARGE SCALE GENOMIC DNA]</scope>
    <source>
        <strain evidence="12">Sdau11-99</strain>
    </source>
</reference>
<dbReference type="AlphaFoldDB" id="A0A8H4J9Q9"/>
<protein>
    <recommendedName>
        <fullName evidence="3 10">Glutamate--cysteine ligase</fullName>
        <ecNumber evidence="3 10">6.3.2.2</ecNumber>
    </recommendedName>
    <alternativeName>
        <fullName evidence="9 10">Gamma-ECS</fullName>
    </alternativeName>
    <alternativeName>
        <fullName evidence="8 10">Gamma-glutamylcysteine synthetase</fullName>
    </alternativeName>
</protein>
<evidence type="ECO:0000256" key="2">
    <source>
        <dbReference type="ARBA" id="ARBA00008100"/>
    </source>
</evidence>
<evidence type="ECO:0000256" key="5">
    <source>
        <dbReference type="ARBA" id="ARBA00022684"/>
    </source>
</evidence>
<feature type="compositionally biased region" description="Basic and acidic residues" evidence="11">
    <location>
        <begin position="256"/>
        <end position="267"/>
    </location>
</feature>
<evidence type="ECO:0000256" key="11">
    <source>
        <dbReference type="SAM" id="MobiDB-lite"/>
    </source>
</evidence>
<organism evidence="12 13">
    <name type="scientific">Botryosphaeria dothidea</name>
    <dbReference type="NCBI Taxonomy" id="55169"/>
    <lineage>
        <taxon>Eukaryota</taxon>
        <taxon>Fungi</taxon>
        <taxon>Dikarya</taxon>
        <taxon>Ascomycota</taxon>
        <taxon>Pezizomycotina</taxon>
        <taxon>Dothideomycetes</taxon>
        <taxon>Dothideomycetes incertae sedis</taxon>
        <taxon>Botryosphaeriales</taxon>
        <taxon>Botryosphaeriaceae</taxon>
        <taxon>Botryosphaeria</taxon>
    </lineage>
</organism>
<accession>A0A8H4J9Q9</accession>
<evidence type="ECO:0000256" key="9">
    <source>
        <dbReference type="ARBA" id="ARBA00032122"/>
    </source>
</evidence>
<dbReference type="InterPro" id="IPR004308">
    <property type="entry name" value="GCS"/>
</dbReference>
<keyword evidence="4 10" id="KW-0436">Ligase</keyword>
<keyword evidence="5 10" id="KW-0317">Glutathione biosynthesis</keyword>
<dbReference type="OrthoDB" id="7939818at2759"/>
<dbReference type="GO" id="GO:0005524">
    <property type="term" value="F:ATP binding"/>
    <property type="evidence" value="ECO:0007669"/>
    <property type="project" value="UniProtKB-UniRule"/>
</dbReference>
<proteinExistence type="inferred from homology"/>
<dbReference type="GO" id="GO:0006750">
    <property type="term" value="P:glutathione biosynthetic process"/>
    <property type="evidence" value="ECO:0007669"/>
    <property type="project" value="UniProtKB-UniRule"/>
</dbReference>
<dbReference type="GO" id="GO:0004357">
    <property type="term" value="F:glutamate-cysteine ligase activity"/>
    <property type="evidence" value="ECO:0007669"/>
    <property type="project" value="UniProtKB-UniRule"/>
</dbReference>
<keyword evidence="6 10" id="KW-0547">Nucleotide-binding</keyword>
<comment type="catalytic activity">
    <reaction evidence="10">
        <text>L-cysteine + L-glutamate + ATP = gamma-L-glutamyl-L-cysteine + ADP + phosphate + H(+)</text>
        <dbReference type="Rhea" id="RHEA:13285"/>
        <dbReference type="ChEBI" id="CHEBI:15378"/>
        <dbReference type="ChEBI" id="CHEBI:29985"/>
        <dbReference type="ChEBI" id="CHEBI:30616"/>
        <dbReference type="ChEBI" id="CHEBI:35235"/>
        <dbReference type="ChEBI" id="CHEBI:43474"/>
        <dbReference type="ChEBI" id="CHEBI:58173"/>
        <dbReference type="ChEBI" id="CHEBI:456216"/>
        <dbReference type="EC" id="6.3.2.2"/>
    </reaction>
</comment>
<evidence type="ECO:0000313" key="13">
    <source>
        <dbReference type="Proteomes" id="UP000572817"/>
    </source>
</evidence>
<evidence type="ECO:0000256" key="1">
    <source>
        <dbReference type="ARBA" id="ARBA00005006"/>
    </source>
</evidence>
<gene>
    <name evidence="12" type="ORF">GTA08_BOTSDO00006</name>
</gene>